<organism evidence="1">
    <name type="scientific">Oikopleura dioica</name>
    <name type="common">Tunicate</name>
    <dbReference type="NCBI Taxonomy" id="34765"/>
    <lineage>
        <taxon>Eukaryota</taxon>
        <taxon>Metazoa</taxon>
        <taxon>Chordata</taxon>
        <taxon>Tunicata</taxon>
        <taxon>Appendicularia</taxon>
        <taxon>Copelata</taxon>
        <taxon>Oikopleuridae</taxon>
        <taxon>Oikopleura</taxon>
    </lineage>
</organism>
<sequence length="81" mass="9541">MNSLCAFETQKSKVRKKLFSQILQKSVSCRFLYFNFNLQVLSQFQRLDIIFYSEHQVRILSISASKQVNLHALFRIDLIGL</sequence>
<reference evidence="1" key="1">
    <citation type="journal article" date="2010" name="Science">
        <title>Plasticity of animal genome architecture unmasked by rapid evolution of a pelagic tunicate.</title>
        <authorList>
            <person name="Denoeud F."/>
            <person name="Henriet S."/>
            <person name="Mungpakdee S."/>
            <person name="Aury J.M."/>
            <person name="Da Silva C."/>
            <person name="Brinkmann H."/>
            <person name="Mikhaleva J."/>
            <person name="Olsen L.C."/>
            <person name="Jubin C."/>
            <person name="Canestro C."/>
            <person name="Bouquet J.M."/>
            <person name="Danks G."/>
            <person name="Poulain J."/>
            <person name="Campsteijn C."/>
            <person name="Adamski M."/>
            <person name="Cross I."/>
            <person name="Yadetie F."/>
            <person name="Muffato M."/>
            <person name="Louis A."/>
            <person name="Butcher S."/>
            <person name="Tsagkogeorga G."/>
            <person name="Konrad A."/>
            <person name="Singh S."/>
            <person name="Jensen M.F."/>
            <person name="Cong E.H."/>
            <person name="Eikeseth-Otteraa H."/>
            <person name="Noel B."/>
            <person name="Anthouard V."/>
            <person name="Porcel B.M."/>
            <person name="Kachouri-Lafond R."/>
            <person name="Nishino A."/>
            <person name="Ugolini M."/>
            <person name="Chourrout P."/>
            <person name="Nishida H."/>
            <person name="Aasland R."/>
            <person name="Huzurbazar S."/>
            <person name="Westhof E."/>
            <person name="Delsuc F."/>
            <person name="Lehrach H."/>
            <person name="Reinhardt R."/>
            <person name="Weissenbach J."/>
            <person name="Roy S.W."/>
            <person name="Artiguenave F."/>
            <person name="Postlethwait J.H."/>
            <person name="Manak J.R."/>
            <person name="Thompson E.M."/>
            <person name="Jaillon O."/>
            <person name="Du Pasquier L."/>
            <person name="Boudinot P."/>
            <person name="Liberles D.A."/>
            <person name="Volff J.N."/>
            <person name="Philippe H."/>
            <person name="Lenhard B."/>
            <person name="Roest Crollius H."/>
            <person name="Wincker P."/>
            <person name="Chourrout D."/>
        </authorList>
    </citation>
    <scope>NUCLEOTIDE SEQUENCE [LARGE SCALE GENOMIC DNA]</scope>
</reference>
<name>E4YZR0_OIKDI</name>
<proteinExistence type="predicted"/>
<accession>E4YZR0</accession>
<protein>
    <submittedName>
        <fullName evidence="1">Uncharacterized protein</fullName>
    </submittedName>
</protein>
<dbReference type="EMBL" id="FN656183">
    <property type="protein sequence ID" value="CBY40938.1"/>
    <property type="molecule type" value="Genomic_DNA"/>
</dbReference>
<dbReference type="Proteomes" id="UP000011014">
    <property type="component" value="Unassembled WGS sequence"/>
</dbReference>
<dbReference type="AlphaFoldDB" id="E4YZR0"/>
<gene>
    <name evidence="1" type="ORF">GSOID_T00022981001</name>
</gene>
<evidence type="ECO:0000313" key="1">
    <source>
        <dbReference type="EMBL" id="CBY40938.1"/>
    </source>
</evidence>